<proteinExistence type="predicted"/>
<accession>A0A8C7BS55</accession>
<organism evidence="2 3">
    <name type="scientific">Neovison vison</name>
    <name type="common">American mink</name>
    <name type="synonym">Mustela vison</name>
    <dbReference type="NCBI Taxonomy" id="452646"/>
    <lineage>
        <taxon>Eukaryota</taxon>
        <taxon>Metazoa</taxon>
        <taxon>Chordata</taxon>
        <taxon>Craniata</taxon>
        <taxon>Vertebrata</taxon>
        <taxon>Euteleostomi</taxon>
        <taxon>Mammalia</taxon>
        <taxon>Eutheria</taxon>
        <taxon>Laurasiatheria</taxon>
        <taxon>Carnivora</taxon>
        <taxon>Caniformia</taxon>
        <taxon>Musteloidea</taxon>
        <taxon>Mustelidae</taxon>
        <taxon>Mustelinae</taxon>
        <taxon>Neogale</taxon>
    </lineage>
</organism>
<reference evidence="2" key="2">
    <citation type="submission" date="2025-09" db="UniProtKB">
        <authorList>
            <consortium name="Ensembl"/>
        </authorList>
    </citation>
    <scope>IDENTIFICATION</scope>
</reference>
<evidence type="ECO:0000256" key="1">
    <source>
        <dbReference type="SAM" id="MobiDB-lite"/>
    </source>
</evidence>
<dbReference type="Ensembl" id="ENSNVIT00000031524.1">
    <property type="protein sequence ID" value="ENSNVIP00000027179.1"/>
    <property type="gene ID" value="ENSNVIG00000021034.1"/>
</dbReference>
<evidence type="ECO:0000313" key="2">
    <source>
        <dbReference type="Ensembl" id="ENSNVIP00000027179.1"/>
    </source>
</evidence>
<dbReference type="GeneTree" id="ENSGT00950000185765"/>
<keyword evidence="3" id="KW-1185">Reference proteome</keyword>
<name>A0A8C7BS55_NEOVI</name>
<dbReference type="AlphaFoldDB" id="A0A8C7BS55"/>
<dbReference type="Proteomes" id="UP000694425">
    <property type="component" value="Unplaced"/>
</dbReference>
<protein>
    <submittedName>
        <fullName evidence="2">Uncharacterized protein</fullName>
    </submittedName>
</protein>
<reference evidence="2" key="1">
    <citation type="submission" date="2025-08" db="UniProtKB">
        <authorList>
            <consortium name="Ensembl"/>
        </authorList>
    </citation>
    <scope>IDENTIFICATION</scope>
</reference>
<feature type="region of interest" description="Disordered" evidence="1">
    <location>
        <begin position="1"/>
        <end position="34"/>
    </location>
</feature>
<evidence type="ECO:0000313" key="3">
    <source>
        <dbReference type="Proteomes" id="UP000694425"/>
    </source>
</evidence>
<sequence length="59" mass="6466">MVFKGVKKTLEAEQPSPVPPRSNQAKASCPHSKGPAAPWLKDIFFVVPLPQAISCFLQF</sequence>